<dbReference type="RefSeq" id="XP_016638430.1">
    <property type="nucleotide sequence ID" value="XM_016784192.1"/>
</dbReference>
<name>A0A084FU69_PSEDA</name>
<reference evidence="3 4" key="1">
    <citation type="journal article" date="2014" name="Genome Announc.">
        <title>Draft genome sequence of the pathogenic fungus Scedosporium apiospermum.</title>
        <authorList>
            <person name="Vandeputte P."/>
            <person name="Ghamrawi S."/>
            <person name="Rechenmann M."/>
            <person name="Iltis A."/>
            <person name="Giraud S."/>
            <person name="Fleury M."/>
            <person name="Thornton C."/>
            <person name="Delhaes L."/>
            <person name="Meyer W."/>
            <person name="Papon N."/>
            <person name="Bouchara J.P."/>
        </authorList>
    </citation>
    <scope>NUCLEOTIDE SEQUENCE [LARGE SCALE GENOMIC DNA]</scope>
    <source>
        <strain evidence="3 4">IHEM 14462</strain>
    </source>
</reference>
<gene>
    <name evidence="3" type="ORF">SAPIO_CDS10634</name>
</gene>
<keyword evidence="2" id="KW-0732">Signal</keyword>
<comment type="caution">
    <text evidence="3">The sequence shown here is derived from an EMBL/GenBank/DDBJ whole genome shotgun (WGS) entry which is preliminary data.</text>
</comment>
<dbReference type="EMBL" id="JOWA01000176">
    <property type="protein sequence ID" value="KEZ38631.1"/>
    <property type="molecule type" value="Genomic_DNA"/>
</dbReference>
<feature type="compositionally biased region" description="Gly residues" evidence="1">
    <location>
        <begin position="191"/>
        <end position="200"/>
    </location>
</feature>
<organism evidence="3 4">
    <name type="scientific">Pseudallescheria apiosperma</name>
    <name type="common">Scedosporium apiospermum</name>
    <dbReference type="NCBI Taxonomy" id="563466"/>
    <lineage>
        <taxon>Eukaryota</taxon>
        <taxon>Fungi</taxon>
        <taxon>Dikarya</taxon>
        <taxon>Ascomycota</taxon>
        <taxon>Pezizomycotina</taxon>
        <taxon>Sordariomycetes</taxon>
        <taxon>Hypocreomycetidae</taxon>
        <taxon>Microascales</taxon>
        <taxon>Microascaceae</taxon>
        <taxon>Scedosporium</taxon>
    </lineage>
</organism>
<keyword evidence="4" id="KW-1185">Reference proteome</keyword>
<feature type="compositionally biased region" description="Low complexity" evidence="1">
    <location>
        <begin position="254"/>
        <end position="270"/>
    </location>
</feature>
<evidence type="ECO:0000256" key="2">
    <source>
        <dbReference type="SAM" id="SignalP"/>
    </source>
</evidence>
<dbReference type="KEGG" id="sapo:SAPIO_CDS10634"/>
<feature type="compositionally biased region" description="Polar residues" evidence="1">
    <location>
        <begin position="281"/>
        <end position="290"/>
    </location>
</feature>
<dbReference type="HOGENOM" id="CLU_071628_0_0_1"/>
<sequence length="316" mass="28690">MKSLAVLALATTVVAQNFDACTDAGQAFCDGGSLATESIIQCTGPGVGTVSRCRDALISQGVEPAEVSQCYQTSAQSGDAGCERDCVVFNSVSSFTLDSSVCTPGRPQQPDRPSSGGPAPTGAPGGGAPGGGAPGGGAPGGGAPGGGAPGGGAPGGGAPGGGAPGGGAPGGPGGGDGEEPPRQPPGPPPSEGGGGGGGGPGPAPTSAPGGGPNGPGGGRPTESGSGRPGPTSGEGGERPTRSGAPGGPPGEGMTTATRSGPPGGAPTTTGRGPGGGGNSTVTSRPSSTFSAVPAGAEVVRAGGIVAFLGFVAALLV</sequence>
<feature type="compositionally biased region" description="Gly residues" evidence="1">
    <location>
        <begin position="208"/>
        <end position="219"/>
    </location>
</feature>
<feature type="signal peptide" evidence="2">
    <location>
        <begin position="1"/>
        <end position="15"/>
    </location>
</feature>
<accession>A0A084FU69</accession>
<dbReference type="OrthoDB" id="5426294at2759"/>
<evidence type="ECO:0000313" key="3">
    <source>
        <dbReference type="EMBL" id="KEZ38631.1"/>
    </source>
</evidence>
<feature type="region of interest" description="Disordered" evidence="1">
    <location>
        <begin position="97"/>
        <end position="290"/>
    </location>
</feature>
<dbReference type="GeneID" id="27719850"/>
<dbReference type="VEuPathDB" id="FungiDB:SAPIO_CDS10634"/>
<feature type="compositionally biased region" description="Gly residues" evidence="1">
    <location>
        <begin position="123"/>
        <end position="175"/>
    </location>
</feature>
<protein>
    <submittedName>
        <fullName evidence="3">Uncharacterized protein</fullName>
    </submittedName>
</protein>
<dbReference type="Proteomes" id="UP000028545">
    <property type="component" value="Unassembled WGS sequence"/>
</dbReference>
<dbReference type="OMA" id="TTIFRWH"/>
<evidence type="ECO:0000256" key="1">
    <source>
        <dbReference type="SAM" id="MobiDB-lite"/>
    </source>
</evidence>
<evidence type="ECO:0000313" key="4">
    <source>
        <dbReference type="Proteomes" id="UP000028545"/>
    </source>
</evidence>
<feature type="chain" id="PRO_5012113406" evidence="2">
    <location>
        <begin position="16"/>
        <end position="316"/>
    </location>
</feature>
<proteinExistence type="predicted"/>
<dbReference type="AlphaFoldDB" id="A0A084FU69"/>